<dbReference type="InterPro" id="IPR001296">
    <property type="entry name" value="Glyco_trans_1"/>
</dbReference>
<comment type="caution">
    <text evidence="3">The sequence shown here is derived from an EMBL/GenBank/DDBJ whole genome shotgun (WGS) entry which is preliminary data.</text>
</comment>
<dbReference type="InterPro" id="IPR028098">
    <property type="entry name" value="Glyco_trans_4-like_N"/>
</dbReference>
<organism evidence="3 4">
    <name type="scientific">Komarekiella delphini-convector SJRDD-AB1</name>
    <dbReference type="NCBI Taxonomy" id="2593771"/>
    <lineage>
        <taxon>Bacteria</taxon>
        <taxon>Bacillati</taxon>
        <taxon>Cyanobacteriota</taxon>
        <taxon>Cyanophyceae</taxon>
        <taxon>Nostocales</taxon>
        <taxon>Nostocaceae</taxon>
        <taxon>Komarekiella</taxon>
        <taxon>Komarekiella delphini-convector</taxon>
    </lineage>
</organism>
<accession>A0AA40SZ07</accession>
<proteinExistence type="predicted"/>
<reference evidence="3" key="1">
    <citation type="submission" date="2019-07" db="EMBL/GenBank/DDBJ databases">
        <title>Toxilogical consequences of a new and cryptic species of cyanobacteria (Komarekiella delphini-convector) recovered from the epidermis of a bottlenose dolphin and 1500 ft. in the air.</title>
        <authorList>
            <person name="Brown A.O."/>
            <person name="Dvorak P."/>
            <person name="Villanueva C.D."/>
            <person name="Foss A.J."/>
            <person name="Garvey A.D."/>
            <person name="Gibson Q.A."/>
            <person name="Johansen J.R."/>
            <person name="Casamatta D.A."/>
        </authorList>
    </citation>
    <scope>NUCLEOTIDE SEQUENCE</scope>
    <source>
        <strain evidence="3">SJRDD-AB1</strain>
    </source>
</reference>
<dbReference type="Gene3D" id="3.40.50.2000">
    <property type="entry name" value="Glycogen Phosphorylase B"/>
    <property type="match status" value="2"/>
</dbReference>
<feature type="domain" description="Glycosyl transferase family 1" evidence="1">
    <location>
        <begin position="207"/>
        <end position="373"/>
    </location>
</feature>
<sequence length="405" mass="45231">MNTRKYRVLVVTANPVQYSTPIFQLMAQNPRLDILVAYCSLQGAESGFDSEFGLEVQWDIPLLDGYPWIQLSNQSPQPRLGKFFGLINLELWKQVRTGKFDAVIAYTGYAYASFWILVAAAKASGTALLFSTDAHDLTPRNGSAWKVHLKKLLLPWIFGLADTVIVPSSPGVKFVSTLGIPEQRIVLTPFVVNNEWWLAHAKQVNRAAVRQRWQIPEDSLVVLFCAKLQPWKRPQDALRAFVKANVPDSYLVFAGEGPLRSQLEVEAKALGIVERVRFLGFVNQSQLPSVYCSADLFVFPSEHEPFGVVVNEAMLCGCPVVVSDRVGARYDLVQEGKTGFVYPCGDIDALAQILQTVLGNQELLHKMVAATTKRMESWSVRENVEALVQALEKAIVYKSEKISDR</sequence>
<dbReference type="PANTHER" id="PTHR45947:SF3">
    <property type="entry name" value="SULFOQUINOVOSYL TRANSFERASE SQD2"/>
    <property type="match status" value="1"/>
</dbReference>
<dbReference type="GO" id="GO:0016757">
    <property type="term" value="F:glycosyltransferase activity"/>
    <property type="evidence" value="ECO:0007669"/>
    <property type="project" value="InterPro"/>
</dbReference>
<feature type="domain" description="Glycosyltransferase subfamily 4-like N-terminal" evidence="2">
    <location>
        <begin position="90"/>
        <end position="189"/>
    </location>
</feature>
<evidence type="ECO:0000259" key="2">
    <source>
        <dbReference type="Pfam" id="PF13579"/>
    </source>
</evidence>
<dbReference type="InterPro" id="IPR050194">
    <property type="entry name" value="Glycosyltransferase_grp1"/>
</dbReference>
<name>A0AA40SZ07_9NOST</name>
<dbReference type="PANTHER" id="PTHR45947">
    <property type="entry name" value="SULFOQUINOVOSYL TRANSFERASE SQD2"/>
    <property type="match status" value="1"/>
</dbReference>
<keyword evidence="4" id="KW-1185">Reference proteome</keyword>
<dbReference type="Pfam" id="PF00534">
    <property type="entry name" value="Glycos_transf_1"/>
    <property type="match status" value="1"/>
</dbReference>
<dbReference type="Proteomes" id="UP001165986">
    <property type="component" value="Unassembled WGS sequence"/>
</dbReference>
<gene>
    <name evidence="3" type="ORF">FNW02_19390</name>
</gene>
<evidence type="ECO:0000259" key="1">
    <source>
        <dbReference type="Pfam" id="PF00534"/>
    </source>
</evidence>
<dbReference type="CDD" id="cd03801">
    <property type="entry name" value="GT4_PimA-like"/>
    <property type="match status" value="1"/>
</dbReference>
<dbReference type="RefSeq" id="WP_191759142.1">
    <property type="nucleotide sequence ID" value="NZ_VJXY01000021.1"/>
</dbReference>
<dbReference type="EMBL" id="VJXY01000021">
    <property type="protein sequence ID" value="MBD6617928.1"/>
    <property type="molecule type" value="Genomic_DNA"/>
</dbReference>
<dbReference type="AlphaFoldDB" id="A0AA40SZ07"/>
<evidence type="ECO:0000313" key="3">
    <source>
        <dbReference type="EMBL" id="MBD6617928.1"/>
    </source>
</evidence>
<dbReference type="Pfam" id="PF13579">
    <property type="entry name" value="Glyco_trans_4_4"/>
    <property type="match status" value="1"/>
</dbReference>
<dbReference type="SUPFAM" id="SSF53756">
    <property type="entry name" value="UDP-Glycosyltransferase/glycogen phosphorylase"/>
    <property type="match status" value="1"/>
</dbReference>
<evidence type="ECO:0000313" key="4">
    <source>
        <dbReference type="Proteomes" id="UP001165986"/>
    </source>
</evidence>
<protein>
    <submittedName>
        <fullName evidence="3">Glycosyltransferase family 4 protein</fullName>
    </submittedName>
</protein>